<evidence type="ECO:0000256" key="1">
    <source>
        <dbReference type="SAM" id="MobiDB-lite"/>
    </source>
</evidence>
<reference evidence="2 3" key="1">
    <citation type="submission" date="2008-03" db="EMBL/GenBank/DDBJ databases">
        <title>The Genome Sequence of Verticillium dahliae VdLs.17.</title>
        <authorList>
            <consortium name="The Broad Institute Genome Sequencing Platform"/>
            <person name="Ma L.-J.J."/>
            <person name="Klosterman S.J."/>
            <person name="Subbarao K."/>
            <person name="Dobinson K."/>
            <person name="Veronese P."/>
            <person name="Kang S."/>
            <person name="Gold S.E."/>
            <person name="Young S."/>
            <person name="Jaffe D."/>
            <person name="Gnerre S."/>
            <person name="Berlin A."/>
            <person name="Heiman D."/>
            <person name="Hepburn T."/>
            <person name="Sykes S."/>
            <person name="Alvarado L."/>
            <person name="Kodira C.D."/>
            <person name="Lander E."/>
            <person name="Galagan J."/>
            <person name="Nusbaum C."/>
            <person name="Birren B."/>
        </authorList>
    </citation>
    <scope>NUCLEOTIDE SEQUENCE [LARGE SCALE GENOMIC DNA]</scope>
    <source>
        <strain evidence="3">VdLs.17 / ATCC MYA-4575 / FGSC 10137</strain>
    </source>
</reference>
<dbReference type="EMBL" id="DS572696">
    <property type="protein sequence ID" value="EGY17853.1"/>
    <property type="molecule type" value="Genomic_DNA"/>
</dbReference>
<dbReference type="eggNOG" id="ENOG502RPHN">
    <property type="taxonomic scope" value="Eukaryota"/>
</dbReference>
<dbReference type="InParanoid" id="G2WSD2"/>
<organism evidence="2 3">
    <name type="scientific">Verticillium dahliae (strain VdLs.17 / ATCC MYA-4575 / FGSC 10137)</name>
    <name type="common">Verticillium wilt</name>
    <dbReference type="NCBI Taxonomy" id="498257"/>
    <lineage>
        <taxon>Eukaryota</taxon>
        <taxon>Fungi</taxon>
        <taxon>Dikarya</taxon>
        <taxon>Ascomycota</taxon>
        <taxon>Pezizomycotina</taxon>
        <taxon>Sordariomycetes</taxon>
        <taxon>Hypocreomycetidae</taxon>
        <taxon>Glomerellales</taxon>
        <taxon>Plectosphaerellaceae</taxon>
        <taxon>Verticillium</taxon>
    </lineage>
</organism>
<dbReference type="GeneID" id="20702998"/>
<gene>
    <name evidence="2" type="ORF">VDAG_01535</name>
</gene>
<evidence type="ECO:0000313" key="2">
    <source>
        <dbReference type="EMBL" id="EGY17853.1"/>
    </source>
</evidence>
<feature type="region of interest" description="Disordered" evidence="1">
    <location>
        <begin position="17"/>
        <end position="41"/>
    </location>
</feature>
<dbReference type="Proteomes" id="UP000001611">
    <property type="component" value="Chromosome 1"/>
</dbReference>
<evidence type="ECO:0000313" key="3">
    <source>
        <dbReference type="Proteomes" id="UP000001611"/>
    </source>
</evidence>
<accession>G2WSD2</accession>
<dbReference type="KEGG" id="vda:VDAG_01535"/>
<proteinExistence type="predicted"/>
<dbReference type="AlphaFoldDB" id="G2WSD2"/>
<sequence length="41" mass="4395">MNGRSVSSARHVLVIEPRHALQQSEAEGDRTALDHPSGLAT</sequence>
<dbReference type="HOGENOM" id="CLU_3279829_0_0_1"/>
<protein>
    <submittedName>
        <fullName evidence="2">Uncharacterized protein</fullName>
    </submittedName>
</protein>
<keyword evidence="3" id="KW-1185">Reference proteome</keyword>
<dbReference type="RefSeq" id="XP_009648716.1">
    <property type="nucleotide sequence ID" value="XM_009650421.1"/>
</dbReference>
<name>G2WSD2_VERDV</name>